<organism evidence="4 5">
    <name type="scientific">Basidiobolus ranarum</name>
    <dbReference type="NCBI Taxonomy" id="34480"/>
    <lineage>
        <taxon>Eukaryota</taxon>
        <taxon>Fungi</taxon>
        <taxon>Fungi incertae sedis</taxon>
        <taxon>Zoopagomycota</taxon>
        <taxon>Entomophthoromycotina</taxon>
        <taxon>Basidiobolomycetes</taxon>
        <taxon>Basidiobolales</taxon>
        <taxon>Basidiobolaceae</taxon>
        <taxon>Basidiobolus</taxon>
    </lineage>
</organism>
<evidence type="ECO:0000313" key="5">
    <source>
        <dbReference type="Proteomes" id="UP001479436"/>
    </source>
</evidence>
<accession>A0ABR2VUY1</accession>
<sequence>MKSFTSLVALLSASRLIMGQPVENKDSFITDISLKACDSTACELPAPWHRIPLDLNKGAGGKYVYLHYRKEDSAKPVTNIIVLKDTDAVPSGYQKVAININEGTSKPKRYLAYTNTLTSSAPIQNILVKLGTSPHALDGYRNYEFNLNEGVGEKATLFYQPKVEEETLVPISDIAVEACDSANCVKAGWIRSDHDLNINAGGKFVYLFYKQENTNSYVNDIKASTQTSIAGYERIATDLNAGTKGQPVYLFYKKGTDQPIYSVTFESGKDLVDPFGYVKIDQDLNVGTGADEVYLYYRNKPIQLPSTPQLSFHNDGTFKILQLADLHMTSHRSQCYDVPTGGEWSGCTNLKTLEFAERMIKAENPDVIVFTGDNVMSSRDPRASVLKYANLAAKHGIPWAFVHGNHDDEGDLSRVELTQAALSVPYNLGRNGPYSLFGSGNYFAQILDKNSQPAFTFYFVDSGAYNINGDGYDFIKDNQVNWFKETSKQLVNQQGKKPNAIAFWHIPTTEYAEVSKVPAQQTGDKRENVSSSKTKSPWVDALHESGDVRMTIVGHDHVNDYCFPYVDMHLCFGGGAGYGTYGATSKGWDRRSRIIQLSNYGQNIKTWKRKDDAALSSFNEQVIV</sequence>
<keyword evidence="2" id="KW-0732">Signal</keyword>
<feature type="region of interest" description="Disordered" evidence="1">
    <location>
        <begin position="517"/>
        <end position="536"/>
    </location>
</feature>
<dbReference type="CDD" id="cd07383">
    <property type="entry name" value="MPP_Dcr2"/>
    <property type="match status" value="1"/>
</dbReference>
<dbReference type="Pfam" id="PF00149">
    <property type="entry name" value="Metallophos"/>
    <property type="match status" value="1"/>
</dbReference>
<evidence type="ECO:0000259" key="3">
    <source>
        <dbReference type="PROSITE" id="PS51498"/>
    </source>
</evidence>
<name>A0ABR2VUY1_9FUNG</name>
<dbReference type="InterPro" id="IPR023341">
    <property type="entry name" value="MABP"/>
</dbReference>
<dbReference type="InterPro" id="IPR004843">
    <property type="entry name" value="Calcineurin-like_PHP"/>
</dbReference>
<dbReference type="PANTHER" id="PTHR32440">
    <property type="entry name" value="PHOSPHATASE DCR2-RELATED-RELATED"/>
    <property type="match status" value="1"/>
</dbReference>
<feature type="chain" id="PRO_5046932428" evidence="2">
    <location>
        <begin position="20"/>
        <end position="624"/>
    </location>
</feature>
<protein>
    <submittedName>
        <fullName evidence="4">Phosphatase dcr2</fullName>
    </submittedName>
</protein>
<feature type="domain" description="MABP" evidence="3">
    <location>
        <begin position="1"/>
        <end position="117"/>
    </location>
</feature>
<comment type="caution">
    <text evidence="4">The sequence shown here is derived from an EMBL/GenBank/DDBJ whole genome shotgun (WGS) entry which is preliminary data.</text>
</comment>
<dbReference type="PROSITE" id="PS51498">
    <property type="entry name" value="MABP"/>
    <property type="match status" value="2"/>
</dbReference>
<feature type="domain" description="MABP" evidence="3">
    <location>
        <begin position="120"/>
        <end position="256"/>
    </location>
</feature>
<proteinExistence type="predicted"/>
<feature type="signal peptide" evidence="2">
    <location>
        <begin position="1"/>
        <end position="19"/>
    </location>
</feature>
<dbReference type="SUPFAM" id="SSF56300">
    <property type="entry name" value="Metallo-dependent phosphatases"/>
    <property type="match status" value="1"/>
</dbReference>
<evidence type="ECO:0000256" key="1">
    <source>
        <dbReference type="SAM" id="MobiDB-lite"/>
    </source>
</evidence>
<evidence type="ECO:0000313" key="4">
    <source>
        <dbReference type="EMBL" id="KAK9703123.1"/>
    </source>
</evidence>
<dbReference type="EMBL" id="JASJQH010007663">
    <property type="protein sequence ID" value="KAK9703123.1"/>
    <property type="molecule type" value="Genomic_DNA"/>
</dbReference>
<dbReference type="Gene3D" id="3.60.21.10">
    <property type="match status" value="1"/>
</dbReference>
<reference evidence="4 5" key="1">
    <citation type="submission" date="2023-04" db="EMBL/GenBank/DDBJ databases">
        <title>Genome of Basidiobolus ranarum AG-B5.</title>
        <authorList>
            <person name="Stajich J.E."/>
            <person name="Carter-House D."/>
            <person name="Gryganskyi A."/>
        </authorList>
    </citation>
    <scope>NUCLEOTIDE SEQUENCE [LARGE SCALE GENOMIC DNA]</scope>
    <source>
        <strain evidence="4 5">AG-B5</strain>
    </source>
</reference>
<dbReference type="Gene3D" id="2.100.10.50">
    <property type="match status" value="2"/>
</dbReference>
<dbReference type="InterPro" id="IPR029052">
    <property type="entry name" value="Metallo-depent_PP-like"/>
</dbReference>
<dbReference type="PANTHER" id="PTHR32440:SF0">
    <property type="entry name" value="PHOSPHATASE DCR2-RELATED"/>
    <property type="match status" value="1"/>
</dbReference>
<evidence type="ECO:0000256" key="2">
    <source>
        <dbReference type="SAM" id="SignalP"/>
    </source>
</evidence>
<keyword evidence="5" id="KW-1185">Reference proteome</keyword>
<dbReference type="Proteomes" id="UP001479436">
    <property type="component" value="Unassembled WGS sequence"/>
</dbReference>
<gene>
    <name evidence="4" type="primary">DCR2_2</name>
    <name evidence="4" type="ORF">K7432_010886</name>
</gene>